<dbReference type="OrthoDB" id="10056483at2759"/>
<dbReference type="EMBL" id="GIKN01005378">
    <property type="protein sequence ID" value="NIE47651.1"/>
    <property type="molecule type" value="Transcribed_RNA"/>
</dbReference>
<sequence>MDWIEEFLTNRSQFVSIDDVPSNPLPVTSGVPQGSVLGPLLFLIYINDLASHVSSSIRLFADDCVIYHSITNPTDQTAIQDDLNHVQDWCESWLMKLNPNKCKAVSFHRRSNPSLFPYSIASVILEHVQSYKYIVVTLGNDLNWRLHVTNIISSANKSLGFLKRHLRHAPQDVKLQAYKSLIRSKLEYASAIWNPHQEYLIDSLEAV</sequence>
<dbReference type="Pfam" id="PF00078">
    <property type="entry name" value="RVT_1"/>
    <property type="match status" value="1"/>
</dbReference>
<reference evidence="2" key="1">
    <citation type="submission" date="2020-03" db="EMBL/GenBank/DDBJ databases">
        <title>A transcriptome and proteome of the tick Rhipicephalus microplus shaped by the genetic composition of its hosts and developmental stage.</title>
        <authorList>
            <person name="Garcia G.R."/>
            <person name="Ribeiro J.M.C."/>
            <person name="Maruyama S.R."/>
            <person name="Gardinasse L.G."/>
            <person name="Nelson K."/>
            <person name="Ferreira B.R."/>
            <person name="Andrade T.G."/>
            <person name="Santos I.K.F.M."/>
        </authorList>
    </citation>
    <scope>NUCLEOTIDE SEQUENCE</scope>
    <source>
        <strain evidence="2">NSGR</strain>
        <tissue evidence="2">Salivary glands</tissue>
    </source>
</reference>
<feature type="domain" description="Reverse transcriptase" evidence="1">
    <location>
        <begin position="1"/>
        <end position="120"/>
    </location>
</feature>
<dbReference type="SUPFAM" id="SSF56672">
    <property type="entry name" value="DNA/RNA polymerases"/>
    <property type="match status" value="1"/>
</dbReference>
<evidence type="ECO:0000313" key="2">
    <source>
        <dbReference type="EMBL" id="NIE47651.1"/>
    </source>
</evidence>
<name>A0A6G5A9I3_RHIMP</name>
<protein>
    <submittedName>
        <fullName evidence="2">Putative tick transposon</fullName>
    </submittedName>
</protein>
<proteinExistence type="predicted"/>
<evidence type="ECO:0000259" key="1">
    <source>
        <dbReference type="PROSITE" id="PS50878"/>
    </source>
</evidence>
<dbReference type="PROSITE" id="PS50878">
    <property type="entry name" value="RT_POL"/>
    <property type="match status" value="1"/>
</dbReference>
<dbReference type="PANTHER" id="PTHR33332">
    <property type="entry name" value="REVERSE TRANSCRIPTASE DOMAIN-CONTAINING PROTEIN"/>
    <property type="match status" value="1"/>
</dbReference>
<dbReference type="GO" id="GO:0071897">
    <property type="term" value="P:DNA biosynthetic process"/>
    <property type="evidence" value="ECO:0007669"/>
    <property type="project" value="UniProtKB-ARBA"/>
</dbReference>
<accession>A0A6G5A9I3</accession>
<dbReference type="AlphaFoldDB" id="A0A6G5A9I3"/>
<dbReference type="VEuPathDB" id="VectorBase:LOC119171609"/>
<organism evidence="2">
    <name type="scientific">Rhipicephalus microplus</name>
    <name type="common">Cattle tick</name>
    <name type="synonym">Boophilus microplus</name>
    <dbReference type="NCBI Taxonomy" id="6941"/>
    <lineage>
        <taxon>Eukaryota</taxon>
        <taxon>Metazoa</taxon>
        <taxon>Ecdysozoa</taxon>
        <taxon>Arthropoda</taxon>
        <taxon>Chelicerata</taxon>
        <taxon>Arachnida</taxon>
        <taxon>Acari</taxon>
        <taxon>Parasitiformes</taxon>
        <taxon>Ixodida</taxon>
        <taxon>Ixodoidea</taxon>
        <taxon>Ixodidae</taxon>
        <taxon>Rhipicephalinae</taxon>
        <taxon>Rhipicephalus</taxon>
        <taxon>Boophilus</taxon>
    </lineage>
</organism>
<dbReference type="InterPro" id="IPR000477">
    <property type="entry name" value="RT_dom"/>
</dbReference>
<dbReference type="InterPro" id="IPR043502">
    <property type="entry name" value="DNA/RNA_pol_sf"/>
</dbReference>